<name>A0A6P0UV56_9FLAO</name>
<evidence type="ECO:0000313" key="1">
    <source>
        <dbReference type="EMBL" id="NER14703.1"/>
    </source>
</evidence>
<organism evidence="1 2">
    <name type="scientific">Leptobacterium flavescens</name>
    <dbReference type="NCBI Taxonomy" id="472055"/>
    <lineage>
        <taxon>Bacteria</taxon>
        <taxon>Pseudomonadati</taxon>
        <taxon>Bacteroidota</taxon>
        <taxon>Flavobacteriia</taxon>
        <taxon>Flavobacteriales</taxon>
        <taxon>Flavobacteriaceae</taxon>
        <taxon>Leptobacterium</taxon>
    </lineage>
</organism>
<dbReference type="PANTHER" id="PTHR41247:SF1">
    <property type="entry name" value="HTH-TYPE TRANSCRIPTIONAL REPRESSOR YCNK"/>
    <property type="match status" value="1"/>
</dbReference>
<dbReference type="Proteomes" id="UP000468581">
    <property type="component" value="Unassembled WGS sequence"/>
</dbReference>
<dbReference type="AlphaFoldDB" id="A0A6P0UV56"/>
<dbReference type="Gene3D" id="3.30.70.2050">
    <property type="match status" value="1"/>
</dbReference>
<reference evidence="1 2" key="1">
    <citation type="submission" date="2020-01" db="EMBL/GenBank/DDBJ databases">
        <title>Leptobacterium flavescens.</title>
        <authorList>
            <person name="Wang G."/>
        </authorList>
    </citation>
    <scope>NUCLEOTIDE SEQUENCE [LARGE SCALE GENOMIC DNA]</scope>
    <source>
        <strain evidence="1 2">KCTC 22160</strain>
    </source>
</reference>
<protein>
    <recommendedName>
        <fullName evidence="3">Nitrous oxide reductase</fullName>
    </recommendedName>
</protein>
<comment type="caution">
    <text evidence="1">The sequence shown here is derived from an EMBL/GenBank/DDBJ whole genome shotgun (WGS) entry which is preliminary data.</text>
</comment>
<dbReference type="EMBL" id="JAABOO010000003">
    <property type="protein sequence ID" value="NER14703.1"/>
    <property type="molecule type" value="Genomic_DNA"/>
</dbReference>
<gene>
    <name evidence="1" type="ORF">GWK08_14700</name>
</gene>
<evidence type="ECO:0008006" key="3">
    <source>
        <dbReference type="Google" id="ProtNLM"/>
    </source>
</evidence>
<dbReference type="RefSeq" id="WP_163607983.1">
    <property type="nucleotide sequence ID" value="NZ_JAABOO010000003.1"/>
</dbReference>
<dbReference type="SUPFAM" id="SSF160387">
    <property type="entry name" value="NosL/MerB-like"/>
    <property type="match status" value="1"/>
</dbReference>
<dbReference type="Pfam" id="PF05573">
    <property type="entry name" value="NosL"/>
    <property type="match status" value="1"/>
</dbReference>
<dbReference type="PANTHER" id="PTHR41247">
    <property type="entry name" value="HTH-TYPE TRANSCRIPTIONAL REPRESSOR YCNK"/>
    <property type="match status" value="1"/>
</dbReference>
<evidence type="ECO:0000313" key="2">
    <source>
        <dbReference type="Proteomes" id="UP000468581"/>
    </source>
</evidence>
<sequence>MKNRIVIFIAVLFLSCTPKPEKIEYGLDTCHYCKMNIVEKVHASEAVTKKGRVYKYDAIECMISDSNEVSPEKVALYLVMDLELPGDFIDARQATYLISEAIPSPMNAFLSAFKNKTDALEAAREHKGEVFSWEEIRNKKLLE</sequence>
<dbReference type="InterPro" id="IPR008719">
    <property type="entry name" value="N2O_reductase_NosL"/>
</dbReference>
<dbReference type="PROSITE" id="PS51257">
    <property type="entry name" value="PROKAR_LIPOPROTEIN"/>
    <property type="match status" value="1"/>
</dbReference>
<proteinExistence type="predicted"/>
<accession>A0A6P0UV56</accession>
<keyword evidence="2" id="KW-1185">Reference proteome</keyword>